<reference evidence="1" key="1">
    <citation type="submission" date="2021-08" db="EMBL/GenBank/DDBJ databases">
        <title>The first chromosome-level gecko genome reveals the dynamic sex chromosomes of Neotropical dwarf geckos (Sphaerodactylidae: Sphaerodactylus).</title>
        <authorList>
            <person name="Pinto B.J."/>
            <person name="Keating S.E."/>
            <person name="Gamble T."/>
        </authorList>
    </citation>
    <scope>NUCLEOTIDE SEQUENCE</scope>
    <source>
        <strain evidence="1">TG3544</strain>
    </source>
</reference>
<evidence type="ECO:0000313" key="2">
    <source>
        <dbReference type="Proteomes" id="UP000827872"/>
    </source>
</evidence>
<dbReference type="EMBL" id="CM037617">
    <property type="protein sequence ID" value="KAH8004156.1"/>
    <property type="molecule type" value="Genomic_DNA"/>
</dbReference>
<sequence>MSEFVHRPGELRGRYLALSKGPAGSQLSATVPIWARRWRRKRVSGAKPTKPTAPQRERTAAMAPSKKKRSSKNPSRSKNVLKRKKMEAFLKDFSQEVETRKERILVESEGFLKEIDNIYNMELLRLPAALQEMNWVSYFALGGGEKALEKAAMADLDIVEITKLATEAIQKPLKTVRTAKKAKQPLETTEDGEAGRPARKRSRQGGEEAGAPESNIQARTSIKRAPGSRRGRPPPARSTRLNRRSAKVNWATPSVGQTAASKGATPLLTPKFDASVFRTPGLRAPAAQERVFSVSENGSPLAAPSDIFITLPAEGGETICLRPNELSRQALMRLDPGTLGTMKKMSAHLANLCGSLKSSK</sequence>
<dbReference type="Proteomes" id="UP000827872">
    <property type="component" value="Linkage Group LG04"/>
</dbReference>
<protein>
    <submittedName>
        <fullName evidence="1">Uncharacterized protein</fullName>
    </submittedName>
</protein>
<gene>
    <name evidence="1" type="ORF">K3G42_004161</name>
</gene>
<organism evidence="1 2">
    <name type="scientific">Sphaerodactylus townsendi</name>
    <dbReference type="NCBI Taxonomy" id="933632"/>
    <lineage>
        <taxon>Eukaryota</taxon>
        <taxon>Metazoa</taxon>
        <taxon>Chordata</taxon>
        <taxon>Craniata</taxon>
        <taxon>Vertebrata</taxon>
        <taxon>Euteleostomi</taxon>
        <taxon>Lepidosauria</taxon>
        <taxon>Squamata</taxon>
        <taxon>Bifurcata</taxon>
        <taxon>Gekkota</taxon>
        <taxon>Sphaerodactylidae</taxon>
        <taxon>Sphaerodactylus</taxon>
    </lineage>
</organism>
<evidence type="ECO:0000313" key="1">
    <source>
        <dbReference type="EMBL" id="KAH8004156.1"/>
    </source>
</evidence>
<accession>A0ACB8FGD7</accession>
<comment type="caution">
    <text evidence="1">The sequence shown here is derived from an EMBL/GenBank/DDBJ whole genome shotgun (WGS) entry which is preliminary data.</text>
</comment>
<keyword evidence="2" id="KW-1185">Reference proteome</keyword>
<proteinExistence type="predicted"/>
<name>A0ACB8FGD7_9SAUR</name>